<protein>
    <submittedName>
        <fullName evidence="1">14302_t:CDS:1</fullName>
    </submittedName>
</protein>
<reference evidence="1" key="1">
    <citation type="submission" date="2021-06" db="EMBL/GenBank/DDBJ databases">
        <authorList>
            <person name="Kallberg Y."/>
            <person name="Tangrot J."/>
            <person name="Rosling A."/>
        </authorList>
    </citation>
    <scope>NUCLEOTIDE SEQUENCE</scope>
    <source>
        <strain evidence="1">CL356</strain>
    </source>
</reference>
<evidence type="ECO:0000313" key="1">
    <source>
        <dbReference type="EMBL" id="CAG8481328.1"/>
    </source>
</evidence>
<gene>
    <name evidence="1" type="ORF">ACOLOM_LOCUS1998</name>
</gene>
<sequence>MKKGKLPFRPTNQFLLYRTALIKTLFKNGYYEYNMREISRLASKLWKLEPEYVQREYRILALKVKKIHREYELHSIHRNTLMNKVDVIRVRDSPNDWSRGDGYFVPSPNRDYCNLETPNFHNPTPYNVFSDNTLITHDAPSIDTFNISCGSNFEESPPIVYPIHNLMKPNVESFIPSHEPNVNVLNSYHPNPEPPVVYTIHNLMVPNIEQNNFPHFATANDVRFCNYDPNLDYYV</sequence>
<evidence type="ECO:0000313" key="2">
    <source>
        <dbReference type="Proteomes" id="UP000789525"/>
    </source>
</evidence>
<comment type="caution">
    <text evidence="1">The sequence shown here is derived from an EMBL/GenBank/DDBJ whole genome shotgun (WGS) entry which is preliminary data.</text>
</comment>
<accession>A0ACA9KLR9</accession>
<organism evidence="1 2">
    <name type="scientific">Acaulospora colombiana</name>
    <dbReference type="NCBI Taxonomy" id="27376"/>
    <lineage>
        <taxon>Eukaryota</taxon>
        <taxon>Fungi</taxon>
        <taxon>Fungi incertae sedis</taxon>
        <taxon>Mucoromycota</taxon>
        <taxon>Glomeromycotina</taxon>
        <taxon>Glomeromycetes</taxon>
        <taxon>Diversisporales</taxon>
        <taxon>Acaulosporaceae</taxon>
        <taxon>Acaulospora</taxon>
    </lineage>
</organism>
<dbReference type="EMBL" id="CAJVPT010002445">
    <property type="protein sequence ID" value="CAG8481328.1"/>
    <property type="molecule type" value="Genomic_DNA"/>
</dbReference>
<name>A0ACA9KLR9_9GLOM</name>
<proteinExistence type="predicted"/>
<keyword evidence="2" id="KW-1185">Reference proteome</keyword>
<dbReference type="Proteomes" id="UP000789525">
    <property type="component" value="Unassembled WGS sequence"/>
</dbReference>